<keyword evidence="3" id="KW-0862">Zinc</keyword>
<dbReference type="PANTHER" id="PTHR31089:SF1">
    <property type="entry name" value="CYCLIC DOF FACTOR 3"/>
    <property type="match status" value="1"/>
</dbReference>
<accession>A0AAW1GWK6</accession>
<dbReference type="Proteomes" id="UP001443914">
    <property type="component" value="Unassembled WGS sequence"/>
</dbReference>
<evidence type="ECO:0000256" key="6">
    <source>
        <dbReference type="ARBA" id="ARBA00023163"/>
    </source>
</evidence>
<comment type="subcellular location">
    <subcellularLocation>
        <location evidence="8">Nucleus</location>
    </subcellularLocation>
</comment>
<keyword evidence="5 8" id="KW-0238">DNA-binding</keyword>
<name>A0AAW1GWK6_SAPOF</name>
<feature type="compositionally biased region" description="Basic and acidic residues" evidence="9">
    <location>
        <begin position="93"/>
        <end position="106"/>
    </location>
</feature>
<evidence type="ECO:0000256" key="9">
    <source>
        <dbReference type="SAM" id="MobiDB-lite"/>
    </source>
</evidence>
<evidence type="ECO:0000256" key="4">
    <source>
        <dbReference type="ARBA" id="ARBA00023015"/>
    </source>
</evidence>
<evidence type="ECO:0000256" key="1">
    <source>
        <dbReference type="ARBA" id="ARBA00022723"/>
    </source>
</evidence>
<proteinExistence type="predicted"/>
<dbReference type="GO" id="GO:0008270">
    <property type="term" value="F:zinc ion binding"/>
    <property type="evidence" value="ECO:0007669"/>
    <property type="project" value="UniProtKB-KW"/>
</dbReference>
<evidence type="ECO:0000313" key="12">
    <source>
        <dbReference type="Proteomes" id="UP001443914"/>
    </source>
</evidence>
<keyword evidence="2 8" id="KW-0863">Zinc-finger</keyword>
<gene>
    <name evidence="11" type="ORF">RND81_13G116900</name>
</gene>
<feature type="domain" description="Dof-type" evidence="10">
    <location>
        <begin position="112"/>
        <end position="166"/>
    </location>
</feature>
<feature type="compositionally biased region" description="Low complexity" evidence="9">
    <location>
        <begin position="305"/>
        <end position="318"/>
    </location>
</feature>
<dbReference type="PANTHER" id="PTHR31089">
    <property type="entry name" value="CYCLIC DOF FACTOR 2"/>
    <property type="match status" value="1"/>
</dbReference>
<feature type="compositionally biased region" description="Low complexity" evidence="9">
    <location>
        <begin position="76"/>
        <end position="91"/>
    </location>
</feature>
<reference evidence="11" key="1">
    <citation type="submission" date="2024-03" db="EMBL/GenBank/DDBJ databases">
        <title>WGS assembly of Saponaria officinalis var. Norfolk2.</title>
        <authorList>
            <person name="Jenkins J."/>
            <person name="Shu S."/>
            <person name="Grimwood J."/>
            <person name="Barry K."/>
            <person name="Goodstein D."/>
            <person name="Schmutz J."/>
            <person name="Leebens-Mack J."/>
            <person name="Osbourn A."/>
        </authorList>
    </citation>
    <scope>NUCLEOTIDE SEQUENCE [LARGE SCALE GENOMIC DNA]</scope>
    <source>
        <strain evidence="11">JIC</strain>
    </source>
</reference>
<evidence type="ECO:0000256" key="7">
    <source>
        <dbReference type="ARBA" id="ARBA00023242"/>
    </source>
</evidence>
<comment type="caution">
    <text evidence="11">The sequence shown here is derived from an EMBL/GenBank/DDBJ whole genome shotgun (WGS) entry which is preliminary data.</text>
</comment>
<keyword evidence="4" id="KW-0805">Transcription regulation</keyword>
<evidence type="ECO:0000256" key="8">
    <source>
        <dbReference type="PROSITE-ProRule" id="PRU00071"/>
    </source>
</evidence>
<dbReference type="PROSITE" id="PS01361">
    <property type="entry name" value="ZF_DOF_1"/>
    <property type="match status" value="1"/>
</dbReference>
<dbReference type="Pfam" id="PF02701">
    <property type="entry name" value="Zn_ribbon_Dof"/>
    <property type="match status" value="1"/>
</dbReference>
<dbReference type="PROSITE" id="PS50884">
    <property type="entry name" value="ZF_DOF_2"/>
    <property type="match status" value="1"/>
</dbReference>
<dbReference type="GO" id="GO:0005634">
    <property type="term" value="C:nucleus"/>
    <property type="evidence" value="ECO:0007669"/>
    <property type="project" value="UniProtKB-SubCell"/>
</dbReference>
<sequence length="398" mass="44784">MLDPTNITLFGKIIQVNCELEIEVESEDSTPCITEFHAHKFDYDNHHDDELDKELTDEESMENDDPSICSQETMDESTTAAAAAAEMSEITDQTDKPSNDTDKQLKKPDKILPCPRCNSLDTKFCYYNNYNVNQPRHFCRNCQRYWTAGGHMRNVPVGAGRRKNKTSAPRYCHVMVSEALQADVGIKNNGTVLSFGSDYPICDSRIVENGDDRSSGSTVTAGSMEDQSKQQFHGFNNQMQQQMQCFQWPYMWTPALPMPIYPHPYWNGHWVPTQINSVSNPNTPTLGKHTRDGEIKSPSHNNKISRTTKTTATSTSPSTVLIPKTLRIDDPDEAAKSSIWTTLGIKKDKGDPNVRNGFFNSLKSKGEEKNDCEVENTAALFKANPVALCRSFSFQERT</sequence>
<keyword evidence="7 8" id="KW-0539">Nucleus</keyword>
<dbReference type="AlphaFoldDB" id="A0AAW1GWK6"/>
<dbReference type="GO" id="GO:0003700">
    <property type="term" value="F:DNA-binding transcription factor activity"/>
    <property type="evidence" value="ECO:0007669"/>
    <property type="project" value="InterPro"/>
</dbReference>
<evidence type="ECO:0000313" key="11">
    <source>
        <dbReference type="EMBL" id="KAK9669223.1"/>
    </source>
</evidence>
<evidence type="ECO:0000256" key="2">
    <source>
        <dbReference type="ARBA" id="ARBA00022771"/>
    </source>
</evidence>
<dbReference type="InterPro" id="IPR045174">
    <property type="entry name" value="Dof"/>
</dbReference>
<dbReference type="EMBL" id="JBDFQZ010000013">
    <property type="protein sequence ID" value="KAK9669223.1"/>
    <property type="molecule type" value="Genomic_DNA"/>
</dbReference>
<feature type="compositionally biased region" description="Acidic residues" evidence="9">
    <location>
        <begin position="55"/>
        <end position="65"/>
    </location>
</feature>
<dbReference type="InterPro" id="IPR003851">
    <property type="entry name" value="Znf_Dof"/>
</dbReference>
<keyword evidence="6" id="KW-0804">Transcription</keyword>
<keyword evidence="12" id="KW-1185">Reference proteome</keyword>
<protein>
    <recommendedName>
        <fullName evidence="10">Dof-type domain-containing protein</fullName>
    </recommendedName>
</protein>
<evidence type="ECO:0000259" key="10">
    <source>
        <dbReference type="PROSITE" id="PS50884"/>
    </source>
</evidence>
<keyword evidence="1" id="KW-0479">Metal-binding</keyword>
<evidence type="ECO:0000256" key="5">
    <source>
        <dbReference type="ARBA" id="ARBA00023125"/>
    </source>
</evidence>
<feature type="region of interest" description="Disordered" evidence="9">
    <location>
        <begin position="53"/>
        <end position="106"/>
    </location>
</feature>
<evidence type="ECO:0000256" key="3">
    <source>
        <dbReference type="ARBA" id="ARBA00022833"/>
    </source>
</evidence>
<feature type="region of interest" description="Disordered" evidence="9">
    <location>
        <begin position="280"/>
        <end position="318"/>
    </location>
</feature>
<dbReference type="GO" id="GO:0003677">
    <property type="term" value="F:DNA binding"/>
    <property type="evidence" value="ECO:0007669"/>
    <property type="project" value="UniProtKB-UniRule"/>
</dbReference>
<organism evidence="11 12">
    <name type="scientific">Saponaria officinalis</name>
    <name type="common">Common soapwort</name>
    <name type="synonym">Lychnis saponaria</name>
    <dbReference type="NCBI Taxonomy" id="3572"/>
    <lineage>
        <taxon>Eukaryota</taxon>
        <taxon>Viridiplantae</taxon>
        <taxon>Streptophyta</taxon>
        <taxon>Embryophyta</taxon>
        <taxon>Tracheophyta</taxon>
        <taxon>Spermatophyta</taxon>
        <taxon>Magnoliopsida</taxon>
        <taxon>eudicotyledons</taxon>
        <taxon>Gunneridae</taxon>
        <taxon>Pentapetalae</taxon>
        <taxon>Caryophyllales</taxon>
        <taxon>Caryophyllaceae</taxon>
        <taxon>Caryophylleae</taxon>
        <taxon>Saponaria</taxon>
    </lineage>
</organism>